<reference evidence="2 3" key="1">
    <citation type="journal article" date="2022" name="Nat. Plants">
        <title>Genomes of leafy and leafless Platanthera orchids illuminate the evolution of mycoheterotrophy.</title>
        <authorList>
            <person name="Li M.H."/>
            <person name="Liu K.W."/>
            <person name="Li Z."/>
            <person name="Lu H.C."/>
            <person name="Ye Q.L."/>
            <person name="Zhang D."/>
            <person name="Wang J.Y."/>
            <person name="Li Y.F."/>
            <person name="Zhong Z.M."/>
            <person name="Liu X."/>
            <person name="Yu X."/>
            <person name="Liu D.K."/>
            <person name="Tu X.D."/>
            <person name="Liu B."/>
            <person name="Hao Y."/>
            <person name="Liao X.Y."/>
            <person name="Jiang Y.T."/>
            <person name="Sun W.H."/>
            <person name="Chen J."/>
            <person name="Chen Y.Q."/>
            <person name="Ai Y."/>
            <person name="Zhai J.W."/>
            <person name="Wu S.S."/>
            <person name="Zhou Z."/>
            <person name="Hsiao Y.Y."/>
            <person name="Wu W.L."/>
            <person name="Chen Y.Y."/>
            <person name="Lin Y.F."/>
            <person name="Hsu J.L."/>
            <person name="Li C.Y."/>
            <person name="Wang Z.W."/>
            <person name="Zhao X."/>
            <person name="Zhong W.Y."/>
            <person name="Ma X.K."/>
            <person name="Ma L."/>
            <person name="Huang J."/>
            <person name="Chen G.Z."/>
            <person name="Huang M.Z."/>
            <person name="Huang L."/>
            <person name="Peng D.H."/>
            <person name="Luo Y.B."/>
            <person name="Zou S.Q."/>
            <person name="Chen S.P."/>
            <person name="Lan S."/>
            <person name="Tsai W.C."/>
            <person name="Van de Peer Y."/>
            <person name="Liu Z.J."/>
        </authorList>
    </citation>
    <scope>NUCLEOTIDE SEQUENCE [LARGE SCALE GENOMIC DNA]</scope>
    <source>
        <strain evidence="2">Lor288</strain>
    </source>
</reference>
<gene>
    <name evidence="2" type="ORF">KSP40_PGU020448</name>
</gene>
<evidence type="ECO:0000313" key="3">
    <source>
        <dbReference type="Proteomes" id="UP001412067"/>
    </source>
</evidence>
<accession>A0ABR2M7K5</accession>
<comment type="caution">
    <text evidence="2">The sequence shown here is derived from an EMBL/GenBank/DDBJ whole genome shotgun (WGS) entry which is preliminary data.</text>
</comment>
<name>A0ABR2M7K5_9ASPA</name>
<protein>
    <submittedName>
        <fullName evidence="2">Uncharacterized protein</fullName>
    </submittedName>
</protein>
<evidence type="ECO:0000256" key="1">
    <source>
        <dbReference type="SAM" id="MobiDB-lite"/>
    </source>
</evidence>
<sequence length="85" mass="8931">MPELEEWCNVGEEQFLPCLHKLSLVDCPKLKELPSDFPSAPPPPPPPGSAVLGGCSLLIWTGPAGSPVRGPTGRSGPVFKSLSIL</sequence>
<keyword evidence="3" id="KW-1185">Reference proteome</keyword>
<evidence type="ECO:0000313" key="2">
    <source>
        <dbReference type="EMBL" id="KAK8959850.1"/>
    </source>
</evidence>
<dbReference type="EMBL" id="JBBWWR010000011">
    <property type="protein sequence ID" value="KAK8959850.1"/>
    <property type="molecule type" value="Genomic_DNA"/>
</dbReference>
<organism evidence="2 3">
    <name type="scientific">Platanthera guangdongensis</name>
    <dbReference type="NCBI Taxonomy" id="2320717"/>
    <lineage>
        <taxon>Eukaryota</taxon>
        <taxon>Viridiplantae</taxon>
        <taxon>Streptophyta</taxon>
        <taxon>Embryophyta</taxon>
        <taxon>Tracheophyta</taxon>
        <taxon>Spermatophyta</taxon>
        <taxon>Magnoliopsida</taxon>
        <taxon>Liliopsida</taxon>
        <taxon>Asparagales</taxon>
        <taxon>Orchidaceae</taxon>
        <taxon>Orchidoideae</taxon>
        <taxon>Orchideae</taxon>
        <taxon>Orchidinae</taxon>
        <taxon>Platanthera</taxon>
    </lineage>
</organism>
<proteinExistence type="predicted"/>
<feature type="region of interest" description="Disordered" evidence="1">
    <location>
        <begin position="66"/>
        <end position="85"/>
    </location>
</feature>
<dbReference type="Proteomes" id="UP001412067">
    <property type="component" value="Unassembled WGS sequence"/>
</dbReference>